<proteinExistence type="predicted"/>
<evidence type="ECO:0000313" key="3">
    <source>
        <dbReference type="Proteomes" id="UP000276133"/>
    </source>
</evidence>
<accession>A0A3M7PNG2</accession>
<gene>
    <name evidence="2" type="ORF">BpHYR1_028141</name>
</gene>
<evidence type="ECO:0000256" key="1">
    <source>
        <dbReference type="SAM" id="MobiDB-lite"/>
    </source>
</evidence>
<feature type="region of interest" description="Disordered" evidence="1">
    <location>
        <begin position="78"/>
        <end position="111"/>
    </location>
</feature>
<keyword evidence="3" id="KW-1185">Reference proteome</keyword>
<dbReference type="Proteomes" id="UP000276133">
    <property type="component" value="Unassembled WGS sequence"/>
</dbReference>
<reference evidence="2 3" key="1">
    <citation type="journal article" date="2018" name="Sci. Rep.">
        <title>Genomic signatures of local adaptation to the degree of environmental predictability in rotifers.</title>
        <authorList>
            <person name="Franch-Gras L."/>
            <person name="Hahn C."/>
            <person name="Garcia-Roger E.M."/>
            <person name="Carmona M.J."/>
            <person name="Serra M."/>
            <person name="Gomez A."/>
        </authorList>
    </citation>
    <scope>NUCLEOTIDE SEQUENCE [LARGE SCALE GENOMIC DNA]</scope>
    <source>
        <strain evidence="2">HYR1</strain>
    </source>
</reference>
<name>A0A3M7PNG2_BRAPC</name>
<sequence>MLNQIQLILEEATKNLDRCKVMEFSRSGKSHFAESELLMGDFGSRSALAFVEIEKDLGATFSSNLKFTYHIRTQANRSTIGRTPKSTAAHSLSPSRSEESGGTRGDCPIRPQPNVSRGLILLRAGFSISGMPCTLQSNSVNQFKNRYDAFMTSHQVFTTQQF</sequence>
<dbReference type="AlphaFoldDB" id="A0A3M7PNG2"/>
<comment type="caution">
    <text evidence="2">The sequence shown here is derived from an EMBL/GenBank/DDBJ whole genome shotgun (WGS) entry which is preliminary data.</text>
</comment>
<organism evidence="2 3">
    <name type="scientific">Brachionus plicatilis</name>
    <name type="common">Marine rotifer</name>
    <name type="synonym">Brachionus muelleri</name>
    <dbReference type="NCBI Taxonomy" id="10195"/>
    <lineage>
        <taxon>Eukaryota</taxon>
        <taxon>Metazoa</taxon>
        <taxon>Spiralia</taxon>
        <taxon>Gnathifera</taxon>
        <taxon>Rotifera</taxon>
        <taxon>Eurotatoria</taxon>
        <taxon>Monogononta</taxon>
        <taxon>Pseudotrocha</taxon>
        <taxon>Ploima</taxon>
        <taxon>Brachionidae</taxon>
        <taxon>Brachionus</taxon>
    </lineage>
</organism>
<feature type="compositionally biased region" description="Polar residues" evidence="1">
    <location>
        <begin position="78"/>
        <end position="95"/>
    </location>
</feature>
<dbReference type="EMBL" id="REGN01009714">
    <property type="protein sequence ID" value="RNA00514.1"/>
    <property type="molecule type" value="Genomic_DNA"/>
</dbReference>
<evidence type="ECO:0000313" key="2">
    <source>
        <dbReference type="EMBL" id="RNA00514.1"/>
    </source>
</evidence>
<protein>
    <submittedName>
        <fullName evidence="2">Uncharacterized protein</fullName>
    </submittedName>
</protein>